<keyword evidence="2" id="KW-0472">Membrane</keyword>
<sequence>MLQSQYSSNYLHHLEFCVHPGTAICLFHEKRQSSRVCGNPYSTTNFWMTYKWVEFFSFFFVPCIIFVLLYTKVSCVLWAKNKQLYEEHSFSSGELNARSDALAMRRSVVKMLGIFLSKVLFNVTFHPPYEFILLMNALALLCSACGEEELIEHVWRDEQPGEPDEVVRMLAHDGGGHMANVGILLLNRRGRTPPVQGESLCSKGHQPGGGTHNLPRPPGDSILEMLFLAAEK</sequence>
<evidence type="ECO:0000256" key="1">
    <source>
        <dbReference type="SAM" id="MobiDB-lite"/>
    </source>
</evidence>
<keyword evidence="2" id="KW-0812">Transmembrane</keyword>
<evidence type="ECO:0000313" key="4">
    <source>
        <dbReference type="WBParaSite" id="jg21880"/>
    </source>
</evidence>
<keyword evidence="3" id="KW-1185">Reference proteome</keyword>
<evidence type="ECO:0000313" key="3">
    <source>
        <dbReference type="Proteomes" id="UP000887574"/>
    </source>
</evidence>
<accession>A0A915DNB6</accession>
<feature type="transmembrane region" description="Helical" evidence="2">
    <location>
        <begin position="55"/>
        <end position="79"/>
    </location>
</feature>
<dbReference type="CDD" id="cd00637">
    <property type="entry name" value="7tm_classA_rhodopsin-like"/>
    <property type="match status" value="1"/>
</dbReference>
<reference evidence="4" key="1">
    <citation type="submission" date="2022-11" db="UniProtKB">
        <authorList>
            <consortium name="WormBaseParasite"/>
        </authorList>
    </citation>
    <scope>IDENTIFICATION</scope>
</reference>
<proteinExistence type="predicted"/>
<dbReference type="SUPFAM" id="SSF81321">
    <property type="entry name" value="Family A G protein-coupled receptor-like"/>
    <property type="match status" value="1"/>
</dbReference>
<keyword evidence="2" id="KW-1133">Transmembrane helix</keyword>
<protein>
    <submittedName>
        <fullName evidence="4">Uncharacterized protein</fullName>
    </submittedName>
</protein>
<dbReference type="Gene3D" id="1.20.1070.10">
    <property type="entry name" value="Rhodopsin 7-helix transmembrane proteins"/>
    <property type="match status" value="1"/>
</dbReference>
<dbReference type="Proteomes" id="UP000887574">
    <property type="component" value="Unplaced"/>
</dbReference>
<dbReference type="AlphaFoldDB" id="A0A915DNB6"/>
<name>A0A915DNB6_9BILA</name>
<evidence type="ECO:0000256" key="2">
    <source>
        <dbReference type="SAM" id="Phobius"/>
    </source>
</evidence>
<dbReference type="WBParaSite" id="jg21880">
    <property type="protein sequence ID" value="jg21880"/>
    <property type="gene ID" value="jg21880"/>
</dbReference>
<organism evidence="3 4">
    <name type="scientific">Ditylenchus dipsaci</name>
    <dbReference type="NCBI Taxonomy" id="166011"/>
    <lineage>
        <taxon>Eukaryota</taxon>
        <taxon>Metazoa</taxon>
        <taxon>Ecdysozoa</taxon>
        <taxon>Nematoda</taxon>
        <taxon>Chromadorea</taxon>
        <taxon>Rhabditida</taxon>
        <taxon>Tylenchina</taxon>
        <taxon>Tylenchomorpha</taxon>
        <taxon>Sphaerularioidea</taxon>
        <taxon>Anguinidae</taxon>
        <taxon>Anguininae</taxon>
        <taxon>Ditylenchus</taxon>
    </lineage>
</organism>
<feature type="region of interest" description="Disordered" evidence="1">
    <location>
        <begin position="195"/>
        <end position="219"/>
    </location>
</feature>